<feature type="domain" description="Nascent polypeptide-associated complex subunit alpha-like UBA" evidence="2">
    <location>
        <begin position="572"/>
        <end position="608"/>
    </location>
</feature>
<feature type="compositionally biased region" description="Basic and acidic residues" evidence="1">
    <location>
        <begin position="404"/>
        <end position="418"/>
    </location>
</feature>
<dbReference type="OrthoDB" id="2735536at2759"/>
<dbReference type="Pfam" id="PF11709">
    <property type="entry name" value="Mit_ribos_Mrp51"/>
    <property type="match status" value="1"/>
</dbReference>
<gene>
    <name evidence="3" type="ORF">Rt10032_c16g5720</name>
</gene>
<dbReference type="Pfam" id="PF19026">
    <property type="entry name" value="UBA_HYPK"/>
    <property type="match status" value="1"/>
</dbReference>
<dbReference type="AlphaFoldDB" id="A0A511KMV1"/>
<feature type="region of interest" description="Disordered" evidence="1">
    <location>
        <begin position="404"/>
        <end position="424"/>
    </location>
</feature>
<sequence>MASAATTSSPSAATAYSLLLRRSKLATFNPRIDQVYTAPPASRARHNNYGLKRPLPTKSTRAAPFVRVLELDTSEGRTQYRKATREAKFTRQWAEVGVGIQPTVLGDRAGSGGADVLSGNKRVWFRPEVQTRFMPDGFVGAIQQPDQLDTPALVFAAPPEAELAADGNVMHVEPPTAQLAVVDEPLPVPNFFLMRPDAFERFLADLGRRRSEFRAFVAEEENKRSVSLGQPATADPETYDLYAHAQRDPVELVRIVERFLRLPGEVDPRMPQEEPSKRDPALVEPMPLVHPTLALQYSSPTPLESSLAPPVEGRILGPVNDAAWRGGHIGAMYDRRNKVYAHVLSQISMIPANAAGNVQPTTWFPDHTGERSNVPGRASFRIQPTINPTTYAVRSSIARSGFHKSVDFRPPTEEHSSDLLDNSGLDTHPVALPVEHLASIRPLPGTQAYSGNNPPQVPAAAAAAAQEAAAQQAQQAALGVSSTTRSGRGLRPNVTQYWADSGASILAPGGSIQRIGYDQSLFDEAVRVVILGEQPNEERRDMVGMIPRGEEEGEKRVEKGKEAQGMEGYKTNKEDLATILANLDVPSAVASQALRSHRGDLAATLAELSEPPQAALA</sequence>
<reference evidence="3 4" key="1">
    <citation type="submission" date="2019-07" db="EMBL/GenBank/DDBJ databases">
        <title>Rhodotorula toruloides NBRC10032 genome sequencing.</title>
        <authorList>
            <person name="Shida Y."/>
            <person name="Takaku H."/>
            <person name="Ogasawara W."/>
            <person name="Mori K."/>
        </authorList>
    </citation>
    <scope>NUCLEOTIDE SEQUENCE [LARGE SCALE GENOMIC DNA]</scope>
    <source>
        <strain evidence="3 4">NBRC10032</strain>
    </source>
</reference>
<dbReference type="CDD" id="cd14361">
    <property type="entry name" value="UBA_HYPK"/>
    <property type="match status" value="1"/>
</dbReference>
<evidence type="ECO:0000313" key="3">
    <source>
        <dbReference type="EMBL" id="GEM11703.1"/>
    </source>
</evidence>
<name>A0A511KMV1_RHOTO</name>
<protein>
    <submittedName>
        <fullName evidence="3">Mitochondrial ribosomal small-subunit protein Mrp51</fullName>
    </submittedName>
</protein>
<evidence type="ECO:0000313" key="4">
    <source>
        <dbReference type="Proteomes" id="UP000321518"/>
    </source>
</evidence>
<comment type="caution">
    <text evidence="3">The sequence shown here is derived from an EMBL/GenBank/DDBJ whole genome shotgun (WGS) entry which is preliminary data.</text>
</comment>
<dbReference type="EMBL" id="BJWK01000016">
    <property type="protein sequence ID" value="GEM11703.1"/>
    <property type="molecule type" value="Genomic_DNA"/>
</dbReference>
<dbReference type="PANTHER" id="PTHR28058:SF1">
    <property type="entry name" value="SMALL RIBOSOMAL SUBUNIT PROTEIN BS1M"/>
    <property type="match status" value="1"/>
</dbReference>
<dbReference type="InterPro" id="IPR038922">
    <property type="entry name" value="HYPK_UBA"/>
</dbReference>
<dbReference type="InterPro" id="IPR016712">
    <property type="entry name" value="Rbsml_bS1m-like"/>
</dbReference>
<accession>A0A511KMV1</accession>
<feature type="region of interest" description="Disordered" evidence="1">
    <location>
        <begin position="443"/>
        <end position="464"/>
    </location>
</feature>
<proteinExistence type="predicted"/>
<organism evidence="3 4">
    <name type="scientific">Rhodotorula toruloides</name>
    <name type="common">Yeast</name>
    <name type="synonym">Rhodosporidium toruloides</name>
    <dbReference type="NCBI Taxonomy" id="5286"/>
    <lineage>
        <taxon>Eukaryota</taxon>
        <taxon>Fungi</taxon>
        <taxon>Dikarya</taxon>
        <taxon>Basidiomycota</taxon>
        <taxon>Pucciniomycotina</taxon>
        <taxon>Microbotryomycetes</taxon>
        <taxon>Sporidiobolales</taxon>
        <taxon>Sporidiobolaceae</taxon>
        <taxon>Rhodotorula</taxon>
    </lineage>
</organism>
<evidence type="ECO:0000259" key="2">
    <source>
        <dbReference type="Pfam" id="PF19026"/>
    </source>
</evidence>
<evidence type="ECO:0000256" key="1">
    <source>
        <dbReference type="SAM" id="MobiDB-lite"/>
    </source>
</evidence>
<dbReference type="PANTHER" id="PTHR28058">
    <property type="entry name" value="37S RIBOSOMAL PROTEIN MRP51, MITOCHONDRIAL"/>
    <property type="match status" value="1"/>
</dbReference>
<dbReference type="InterPro" id="IPR044034">
    <property type="entry name" value="NAC-like_UBA"/>
</dbReference>
<dbReference type="Proteomes" id="UP000321518">
    <property type="component" value="Unassembled WGS sequence"/>
</dbReference>